<keyword evidence="1" id="KW-0812">Transmembrane</keyword>
<accession>A0A9K3I9B4</accession>
<feature type="transmembrane region" description="Helical" evidence="1">
    <location>
        <begin position="12"/>
        <end position="32"/>
    </location>
</feature>
<evidence type="ECO:0000256" key="1">
    <source>
        <dbReference type="SAM" id="Phobius"/>
    </source>
</evidence>
<dbReference type="Proteomes" id="UP000215914">
    <property type="component" value="Unassembled WGS sequence"/>
</dbReference>
<sequence length="60" mass="7034">MVITGGVWWRRSVTMTISDMMCVLFHAMFYLVDFEFRSVMFLASSCMELVTAFCDCVDFR</sequence>
<protein>
    <submittedName>
        <fullName evidence="2">Uncharacterized protein</fullName>
    </submittedName>
</protein>
<dbReference type="EMBL" id="MNCJ02000324">
    <property type="protein sequence ID" value="KAF5792450.1"/>
    <property type="molecule type" value="Genomic_DNA"/>
</dbReference>
<name>A0A9K3I9B4_HELAN</name>
<reference evidence="2" key="2">
    <citation type="submission" date="2020-06" db="EMBL/GenBank/DDBJ databases">
        <title>Helianthus annuus Genome sequencing and assembly Release 2.</title>
        <authorList>
            <person name="Gouzy J."/>
            <person name="Langlade N."/>
            <person name="Munos S."/>
        </authorList>
    </citation>
    <scope>NUCLEOTIDE SEQUENCE</scope>
    <source>
        <tissue evidence="2">Leaves</tissue>
    </source>
</reference>
<keyword evidence="1" id="KW-0472">Membrane</keyword>
<keyword evidence="3" id="KW-1185">Reference proteome</keyword>
<comment type="caution">
    <text evidence="2">The sequence shown here is derived from an EMBL/GenBank/DDBJ whole genome shotgun (WGS) entry which is preliminary data.</text>
</comment>
<proteinExistence type="predicted"/>
<keyword evidence="1" id="KW-1133">Transmembrane helix</keyword>
<dbReference type="AlphaFoldDB" id="A0A9K3I9B4"/>
<evidence type="ECO:0000313" key="2">
    <source>
        <dbReference type="EMBL" id="KAF5792450.1"/>
    </source>
</evidence>
<dbReference type="Gramene" id="mRNA:HanXRQr2_Chr09g0406111">
    <property type="protein sequence ID" value="CDS:HanXRQr2_Chr09g0406111.1"/>
    <property type="gene ID" value="HanXRQr2_Chr09g0406111"/>
</dbReference>
<organism evidence="2 3">
    <name type="scientific">Helianthus annuus</name>
    <name type="common">Common sunflower</name>
    <dbReference type="NCBI Taxonomy" id="4232"/>
    <lineage>
        <taxon>Eukaryota</taxon>
        <taxon>Viridiplantae</taxon>
        <taxon>Streptophyta</taxon>
        <taxon>Embryophyta</taxon>
        <taxon>Tracheophyta</taxon>
        <taxon>Spermatophyta</taxon>
        <taxon>Magnoliopsida</taxon>
        <taxon>eudicotyledons</taxon>
        <taxon>Gunneridae</taxon>
        <taxon>Pentapetalae</taxon>
        <taxon>asterids</taxon>
        <taxon>campanulids</taxon>
        <taxon>Asterales</taxon>
        <taxon>Asteraceae</taxon>
        <taxon>Asteroideae</taxon>
        <taxon>Heliantheae alliance</taxon>
        <taxon>Heliantheae</taxon>
        <taxon>Helianthus</taxon>
    </lineage>
</organism>
<evidence type="ECO:0000313" key="3">
    <source>
        <dbReference type="Proteomes" id="UP000215914"/>
    </source>
</evidence>
<reference evidence="2" key="1">
    <citation type="journal article" date="2017" name="Nature">
        <title>The sunflower genome provides insights into oil metabolism, flowering and Asterid evolution.</title>
        <authorList>
            <person name="Badouin H."/>
            <person name="Gouzy J."/>
            <person name="Grassa C.J."/>
            <person name="Murat F."/>
            <person name="Staton S.E."/>
            <person name="Cottret L."/>
            <person name="Lelandais-Briere C."/>
            <person name="Owens G.L."/>
            <person name="Carrere S."/>
            <person name="Mayjonade B."/>
            <person name="Legrand L."/>
            <person name="Gill N."/>
            <person name="Kane N.C."/>
            <person name="Bowers J.E."/>
            <person name="Hubner S."/>
            <person name="Bellec A."/>
            <person name="Berard A."/>
            <person name="Berges H."/>
            <person name="Blanchet N."/>
            <person name="Boniface M.C."/>
            <person name="Brunel D."/>
            <person name="Catrice O."/>
            <person name="Chaidir N."/>
            <person name="Claudel C."/>
            <person name="Donnadieu C."/>
            <person name="Faraut T."/>
            <person name="Fievet G."/>
            <person name="Helmstetter N."/>
            <person name="King M."/>
            <person name="Knapp S.J."/>
            <person name="Lai Z."/>
            <person name="Le Paslier M.C."/>
            <person name="Lippi Y."/>
            <person name="Lorenzon L."/>
            <person name="Mandel J.R."/>
            <person name="Marage G."/>
            <person name="Marchand G."/>
            <person name="Marquand E."/>
            <person name="Bret-Mestries E."/>
            <person name="Morien E."/>
            <person name="Nambeesan S."/>
            <person name="Nguyen T."/>
            <person name="Pegot-Espagnet P."/>
            <person name="Pouilly N."/>
            <person name="Raftis F."/>
            <person name="Sallet E."/>
            <person name="Schiex T."/>
            <person name="Thomas J."/>
            <person name="Vandecasteele C."/>
            <person name="Vares D."/>
            <person name="Vear F."/>
            <person name="Vautrin S."/>
            <person name="Crespi M."/>
            <person name="Mangin B."/>
            <person name="Burke J.M."/>
            <person name="Salse J."/>
            <person name="Munos S."/>
            <person name="Vincourt P."/>
            <person name="Rieseberg L.H."/>
            <person name="Langlade N.B."/>
        </authorList>
    </citation>
    <scope>NUCLEOTIDE SEQUENCE</scope>
    <source>
        <tissue evidence="2">Leaves</tissue>
    </source>
</reference>
<gene>
    <name evidence="2" type="ORF">HanXRQr2_Chr09g0406111</name>
</gene>